<evidence type="ECO:0008006" key="4">
    <source>
        <dbReference type="Google" id="ProtNLM"/>
    </source>
</evidence>
<proteinExistence type="predicted"/>
<organism evidence="2 3">
    <name type="scientific">Streptomyces iakyrus</name>
    <dbReference type="NCBI Taxonomy" id="68219"/>
    <lineage>
        <taxon>Bacteria</taxon>
        <taxon>Bacillati</taxon>
        <taxon>Actinomycetota</taxon>
        <taxon>Actinomycetes</taxon>
        <taxon>Kitasatosporales</taxon>
        <taxon>Streptomycetaceae</taxon>
        <taxon>Streptomyces</taxon>
    </lineage>
</organism>
<accession>A0ABW8F6K0</accession>
<dbReference type="RefSeq" id="WP_402069342.1">
    <property type="nucleotide sequence ID" value="NZ_JBIVGG010000001.1"/>
</dbReference>
<protein>
    <recommendedName>
        <fullName evidence="4">Lipoprotein</fullName>
    </recommendedName>
</protein>
<comment type="caution">
    <text evidence="2">The sequence shown here is derived from an EMBL/GenBank/DDBJ whole genome shotgun (WGS) entry which is preliminary data.</text>
</comment>
<gene>
    <name evidence="2" type="ORF">ACIP2Z_01675</name>
</gene>
<name>A0ABW8F6K0_9ACTN</name>
<keyword evidence="3" id="KW-1185">Reference proteome</keyword>
<sequence length="630" mass="66761">MQSAHQQMKPRIPNAMVILTTAMALMLGACTSASGPKRSTATMGAKGGRISGNAGDQSVTLVVPRKGAKNNTEVLFREHSKLGTGSTDKQLGVTRLGSPVEITATRGALTQGRVTLSYDPAKLPRGATAKQVGIMIFDPELSAWFPLLDARVDARAHRITATAPHFSLFRTFALEPGKKVLNIAGRGIQMTVDSSTTAMGYFQDLITTSAATIVKDLFAIPPEIKCDKPSSTVIAEASTAVGNDSFSACADGDGREVTVNMVNGVAYPIRLDRLPAGVTVTGKDVALGSGDTITLLRNAYWMTKGQRVIAGAKAGSVTVNERMRTARIHGHMDGSAVAFDILLGTLLAFMPALNADKKLLESIIQKTVNSSATMDGGKGLSQAAQTAVGEAVSNTPRNEGKPDAAKQLGRVLGGGDCILDSKEALTKDGTANDRLEAAVKAAQSCAKAVLNEIDATEIVPALLDSLKLVPEIVQSQIAGFSNILTGGKYKLTSVYVDLNRFDPVATLRANYEGTWHAHRRKIVIDEDGSGRYNWSPFLNYDDPSQDPPCATAEPRGCEISFRLTVTPVGATAEVTKSNEPQEWPVGREVHVLSNTEANTMIFDTATNISDYGDGGTNEFCGPRATRYCGA</sequence>
<dbReference type="Proteomes" id="UP001617511">
    <property type="component" value="Unassembled WGS sequence"/>
</dbReference>
<dbReference type="EMBL" id="JBIVGG010000001">
    <property type="protein sequence ID" value="MFJ4077648.1"/>
    <property type="molecule type" value="Genomic_DNA"/>
</dbReference>
<reference evidence="2 3" key="1">
    <citation type="submission" date="2024-10" db="EMBL/GenBank/DDBJ databases">
        <title>The Natural Products Discovery Center: Release of the First 8490 Sequenced Strains for Exploring Actinobacteria Biosynthetic Diversity.</title>
        <authorList>
            <person name="Kalkreuter E."/>
            <person name="Kautsar S.A."/>
            <person name="Yang D."/>
            <person name="Bader C.D."/>
            <person name="Teijaro C.N."/>
            <person name="Fluegel L."/>
            <person name="Davis C.M."/>
            <person name="Simpson J.R."/>
            <person name="Lauterbach L."/>
            <person name="Steele A.D."/>
            <person name="Gui C."/>
            <person name="Meng S."/>
            <person name="Li G."/>
            <person name="Viehrig K."/>
            <person name="Ye F."/>
            <person name="Su P."/>
            <person name="Kiefer A.F."/>
            <person name="Nichols A."/>
            <person name="Cepeda A.J."/>
            <person name="Yan W."/>
            <person name="Fan B."/>
            <person name="Jiang Y."/>
            <person name="Adhikari A."/>
            <person name="Zheng C.-J."/>
            <person name="Schuster L."/>
            <person name="Cowan T.M."/>
            <person name="Smanski M.J."/>
            <person name="Chevrette M.G."/>
            <person name="De Carvalho L.P.S."/>
            <person name="Shen B."/>
        </authorList>
    </citation>
    <scope>NUCLEOTIDE SEQUENCE [LARGE SCALE GENOMIC DNA]</scope>
    <source>
        <strain evidence="2 3">NPDC089932</strain>
    </source>
</reference>
<evidence type="ECO:0000313" key="2">
    <source>
        <dbReference type="EMBL" id="MFJ4077648.1"/>
    </source>
</evidence>
<feature type="region of interest" description="Disordered" evidence="1">
    <location>
        <begin position="385"/>
        <end position="404"/>
    </location>
</feature>
<evidence type="ECO:0000313" key="3">
    <source>
        <dbReference type="Proteomes" id="UP001617511"/>
    </source>
</evidence>
<evidence type="ECO:0000256" key="1">
    <source>
        <dbReference type="SAM" id="MobiDB-lite"/>
    </source>
</evidence>